<proteinExistence type="predicted"/>
<evidence type="ECO:0000256" key="3">
    <source>
        <dbReference type="ARBA" id="ARBA00023319"/>
    </source>
</evidence>
<dbReference type="InterPro" id="IPR036179">
    <property type="entry name" value="Ig-like_dom_sf"/>
</dbReference>
<dbReference type="SMART" id="SM00408">
    <property type="entry name" value="IGc2"/>
    <property type="match status" value="1"/>
</dbReference>
<dbReference type="Pfam" id="PF07679">
    <property type="entry name" value="I-set"/>
    <property type="match status" value="3"/>
</dbReference>
<organism evidence="5 6">
    <name type="scientific">Crassostrea virginica</name>
    <name type="common">Eastern oyster</name>
    <dbReference type="NCBI Taxonomy" id="6565"/>
    <lineage>
        <taxon>Eukaryota</taxon>
        <taxon>Metazoa</taxon>
        <taxon>Spiralia</taxon>
        <taxon>Lophotrochozoa</taxon>
        <taxon>Mollusca</taxon>
        <taxon>Bivalvia</taxon>
        <taxon>Autobranchia</taxon>
        <taxon>Pteriomorphia</taxon>
        <taxon>Ostreida</taxon>
        <taxon>Ostreoidea</taxon>
        <taxon>Ostreidae</taxon>
        <taxon>Crassostrea</taxon>
    </lineage>
</organism>
<dbReference type="InterPro" id="IPR007110">
    <property type="entry name" value="Ig-like_dom"/>
</dbReference>
<dbReference type="KEGG" id="cvn:111105935"/>
<dbReference type="GeneID" id="111105935"/>
<dbReference type="SUPFAM" id="SSF48726">
    <property type="entry name" value="Immunoglobulin"/>
    <property type="match status" value="3"/>
</dbReference>
<dbReference type="GO" id="GO:0005737">
    <property type="term" value="C:cytoplasm"/>
    <property type="evidence" value="ECO:0007669"/>
    <property type="project" value="UniProtKB-SubCell"/>
</dbReference>
<accession>A0A8B8AZF7</accession>
<evidence type="ECO:0000259" key="4">
    <source>
        <dbReference type="PROSITE" id="PS50835"/>
    </source>
</evidence>
<dbReference type="InterPro" id="IPR013098">
    <property type="entry name" value="Ig_I-set"/>
</dbReference>
<dbReference type="OrthoDB" id="504170at2759"/>
<reference evidence="5" key="1">
    <citation type="submission" date="2024-06" db="UniProtKB">
        <authorList>
            <consortium name="RefSeq"/>
        </authorList>
    </citation>
    <scope>NUCLEOTIDE SEQUENCE [LARGE SCALE GENOMIC DNA]</scope>
</reference>
<comment type="subcellular location">
    <subcellularLocation>
        <location evidence="1">Cytoplasm</location>
    </subcellularLocation>
</comment>
<sequence length="243" mass="26672">MYASKTLLVAACSLEISEVTIDDDGSHTCKAINSAGVASTKTSVQVNAKPQEKLVDPPRFITHPLGLRLNDGDAATLECQISGSPEVKWYKGREQINDSEDFRYENDGSTYRLVIAEVFPEDSGMYKCVAENEAGSASSCFTVFVEAYSDEGHLILIFFLKVIWTKDGREVEDTGRFKFSQDENSFTFEIPAALATDSGVYCAKATSSKGKAKWQFTLDVRVSSSPCADIDVLQLIKSMQVRG</sequence>
<dbReference type="InterPro" id="IPR003599">
    <property type="entry name" value="Ig_sub"/>
</dbReference>
<dbReference type="Gene3D" id="2.60.40.10">
    <property type="entry name" value="Immunoglobulins"/>
    <property type="match status" value="3"/>
</dbReference>
<evidence type="ECO:0000313" key="6">
    <source>
        <dbReference type="RefSeq" id="XP_022296148.1"/>
    </source>
</evidence>
<dbReference type="PROSITE" id="PS50835">
    <property type="entry name" value="IG_LIKE"/>
    <property type="match status" value="1"/>
</dbReference>
<evidence type="ECO:0000256" key="2">
    <source>
        <dbReference type="ARBA" id="ARBA00022490"/>
    </source>
</evidence>
<dbReference type="Proteomes" id="UP000694844">
    <property type="component" value="Chromosome 1"/>
</dbReference>
<keyword evidence="5" id="KW-1185">Reference proteome</keyword>
<dbReference type="PANTHER" id="PTHR47633:SF4">
    <property type="entry name" value="MYOPALLADIN ISOFORM X1"/>
    <property type="match status" value="1"/>
</dbReference>
<dbReference type="AlphaFoldDB" id="A0A8B8AZF7"/>
<dbReference type="InterPro" id="IPR003598">
    <property type="entry name" value="Ig_sub2"/>
</dbReference>
<gene>
    <name evidence="6" type="primary">LOC111105935</name>
</gene>
<dbReference type="RefSeq" id="XP_022296148.1">
    <property type="nucleotide sequence ID" value="XM_022440440.1"/>
</dbReference>
<protein>
    <submittedName>
        <fullName evidence="6">Myosin light chain kinase, smooth muscle-like</fullName>
    </submittedName>
</protein>
<keyword evidence="3" id="KW-0393">Immunoglobulin domain</keyword>
<feature type="domain" description="Ig-like" evidence="4">
    <location>
        <begin position="58"/>
        <end position="144"/>
    </location>
</feature>
<dbReference type="FunFam" id="2.60.40.10:FF:000425">
    <property type="entry name" value="Myosin light chain kinase"/>
    <property type="match status" value="1"/>
</dbReference>
<dbReference type="SMART" id="SM00409">
    <property type="entry name" value="IG"/>
    <property type="match status" value="1"/>
</dbReference>
<dbReference type="PANTHER" id="PTHR47633">
    <property type="entry name" value="IMMUNOGLOBULIN"/>
    <property type="match status" value="1"/>
</dbReference>
<evidence type="ECO:0000256" key="1">
    <source>
        <dbReference type="ARBA" id="ARBA00004496"/>
    </source>
</evidence>
<keyword evidence="2" id="KW-0963">Cytoplasm</keyword>
<dbReference type="InterPro" id="IPR013783">
    <property type="entry name" value="Ig-like_fold"/>
</dbReference>
<reference evidence="6" key="2">
    <citation type="submission" date="2025-08" db="UniProtKB">
        <authorList>
            <consortium name="RefSeq"/>
        </authorList>
    </citation>
    <scope>IDENTIFICATION</scope>
    <source>
        <tissue evidence="6">Whole sample</tissue>
    </source>
</reference>
<evidence type="ECO:0000313" key="5">
    <source>
        <dbReference type="Proteomes" id="UP000694844"/>
    </source>
</evidence>
<name>A0A8B8AZF7_CRAVI</name>